<dbReference type="RefSeq" id="XP_007673025.1">
    <property type="nucleotide sequence ID" value="XM_007674835.1"/>
</dbReference>
<name>M2MSX5_BAUPA</name>
<organism evidence="1 2">
    <name type="scientific">Baudoinia panamericana (strain UAMH 10762)</name>
    <name type="common">Angels' share fungus</name>
    <name type="synonym">Baudoinia compniacensis (strain UAMH 10762)</name>
    <dbReference type="NCBI Taxonomy" id="717646"/>
    <lineage>
        <taxon>Eukaryota</taxon>
        <taxon>Fungi</taxon>
        <taxon>Dikarya</taxon>
        <taxon>Ascomycota</taxon>
        <taxon>Pezizomycotina</taxon>
        <taxon>Dothideomycetes</taxon>
        <taxon>Dothideomycetidae</taxon>
        <taxon>Mycosphaerellales</taxon>
        <taxon>Teratosphaeriaceae</taxon>
        <taxon>Baudoinia</taxon>
    </lineage>
</organism>
<dbReference type="KEGG" id="bcom:BAUCODRAFT_30397"/>
<evidence type="ECO:0000313" key="2">
    <source>
        <dbReference type="Proteomes" id="UP000011761"/>
    </source>
</evidence>
<dbReference type="GeneID" id="19111217"/>
<dbReference type="Proteomes" id="UP000011761">
    <property type="component" value="Unassembled WGS sequence"/>
</dbReference>
<protein>
    <submittedName>
        <fullName evidence="1">Uncharacterized protein</fullName>
    </submittedName>
</protein>
<proteinExistence type="predicted"/>
<dbReference type="EMBL" id="KB445551">
    <property type="protein sequence ID" value="EMC99971.1"/>
    <property type="molecule type" value="Genomic_DNA"/>
</dbReference>
<gene>
    <name evidence="1" type="ORF">BAUCODRAFT_30397</name>
</gene>
<dbReference type="HOGENOM" id="CLU_2941355_0_0_1"/>
<evidence type="ECO:0000313" key="1">
    <source>
        <dbReference type="EMBL" id="EMC99971.1"/>
    </source>
</evidence>
<accession>M2MSX5</accession>
<reference evidence="1 2" key="1">
    <citation type="journal article" date="2012" name="PLoS Pathog.">
        <title>Diverse lifestyles and strategies of plant pathogenesis encoded in the genomes of eighteen Dothideomycetes fungi.</title>
        <authorList>
            <person name="Ohm R.A."/>
            <person name="Feau N."/>
            <person name="Henrissat B."/>
            <person name="Schoch C.L."/>
            <person name="Horwitz B.A."/>
            <person name="Barry K.W."/>
            <person name="Condon B.J."/>
            <person name="Copeland A.C."/>
            <person name="Dhillon B."/>
            <person name="Glaser F."/>
            <person name="Hesse C.N."/>
            <person name="Kosti I."/>
            <person name="LaButti K."/>
            <person name="Lindquist E.A."/>
            <person name="Lucas S."/>
            <person name="Salamov A.A."/>
            <person name="Bradshaw R.E."/>
            <person name="Ciuffetti L."/>
            <person name="Hamelin R.C."/>
            <person name="Kema G.H.J."/>
            <person name="Lawrence C."/>
            <person name="Scott J.A."/>
            <person name="Spatafora J.W."/>
            <person name="Turgeon B.G."/>
            <person name="de Wit P.J.G.M."/>
            <person name="Zhong S."/>
            <person name="Goodwin S.B."/>
            <person name="Grigoriev I.V."/>
        </authorList>
    </citation>
    <scope>NUCLEOTIDE SEQUENCE [LARGE SCALE GENOMIC DNA]</scope>
    <source>
        <strain evidence="1 2">UAMH 10762</strain>
    </source>
</reference>
<dbReference type="AlphaFoldDB" id="M2MSX5"/>
<sequence>MLIPRRFATIFMRSTSGELCLGDHSVGAVGNSTVVETLCFVSENVLQLVASVVLLLLQRR</sequence>
<keyword evidence="2" id="KW-1185">Reference proteome</keyword>